<dbReference type="Pfam" id="PF03793">
    <property type="entry name" value="PASTA"/>
    <property type="match status" value="2"/>
</dbReference>
<dbReference type="RefSeq" id="WP_008797489.1">
    <property type="nucleotide sequence ID" value="NZ_KQ235735.1"/>
</dbReference>
<name>A0A0M1VSU9_FUSVC</name>
<dbReference type="CDD" id="cd06577">
    <property type="entry name" value="PASTA_pknB"/>
    <property type="match status" value="2"/>
</dbReference>
<dbReference type="eggNOG" id="COG2815">
    <property type="taxonomic scope" value="Bacteria"/>
</dbReference>
<feature type="domain" description="PASTA" evidence="2">
    <location>
        <begin position="64"/>
        <end position="130"/>
    </location>
</feature>
<evidence type="ECO:0000313" key="4">
    <source>
        <dbReference type="Proteomes" id="UP000004925"/>
    </source>
</evidence>
<dbReference type="AlphaFoldDB" id="A0A0M1VSU9"/>
<proteinExistence type="predicted"/>
<feature type="domain" description="PASTA" evidence="2">
    <location>
        <begin position="131"/>
        <end position="197"/>
    </location>
</feature>
<dbReference type="InterPro" id="IPR005543">
    <property type="entry name" value="PASTA_dom"/>
</dbReference>
<dbReference type="HOGENOM" id="CLU_118050_0_0_0"/>
<sequence>MKKFRKANEVDDLDLDNLEFEEETIEIDEKKDNKNKIGKIILNIVLIIAIIKLGSNVFQRYYFNEFYYKAPNLLGLNIDEAKKTISHSALNIREMGEVYSDLPYGTVALQEPAEGTIVKRARNIKVWVSKESPSVFLDDLVGMNYIEASSLLNKNGMKVGEVKRIKSDLPINQVIATSPKSGEPISRGQEFNFLISNGLE</sequence>
<gene>
    <name evidence="3" type="ORF">FSCG_00227</name>
</gene>
<evidence type="ECO:0000259" key="2">
    <source>
        <dbReference type="PROSITE" id="PS51178"/>
    </source>
</evidence>
<comment type="caution">
    <text evidence="3">The sequence shown here is derived from an EMBL/GenBank/DDBJ whole genome shotgun (WGS) entry which is preliminary data.</text>
</comment>
<evidence type="ECO:0000313" key="3">
    <source>
        <dbReference type="EMBL" id="EEO39514.1"/>
    </source>
</evidence>
<keyword evidence="1" id="KW-0812">Transmembrane</keyword>
<organism evidence="3 4">
    <name type="scientific">Fusobacterium vincentii 4_1_13</name>
    <dbReference type="NCBI Taxonomy" id="469606"/>
    <lineage>
        <taxon>Bacteria</taxon>
        <taxon>Fusobacteriati</taxon>
        <taxon>Fusobacteriota</taxon>
        <taxon>Fusobacteriia</taxon>
        <taxon>Fusobacteriales</taxon>
        <taxon>Fusobacteriaceae</taxon>
        <taxon>Fusobacterium</taxon>
    </lineage>
</organism>
<dbReference type="Proteomes" id="UP000004925">
    <property type="component" value="Unassembled WGS sequence"/>
</dbReference>
<evidence type="ECO:0000256" key="1">
    <source>
        <dbReference type="SAM" id="Phobius"/>
    </source>
</evidence>
<dbReference type="Gene3D" id="3.30.10.20">
    <property type="match status" value="2"/>
</dbReference>
<reference evidence="3 4" key="1">
    <citation type="submission" date="2011-10" db="EMBL/GenBank/DDBJ databases">
        <title>The Genome Sequence of Fusobacterium sp. 4_1_13.</title>
        <authorList>
            <consortium name="The Broad Institute Genome Sequencing Platform"/>
            <person name="Earl A."/>
            <person name="Ward D."/>
            <person name="Feldgarden M."/>
            <person name="Gevers D."/>
            <person name="Strauss J."/>
            <person name="Ambrose C."/>
            <person name="Allen-Vercoe E."/>
            <person name="Young S.K."/>
            <person name="Zeng Q."/>
            <person name="Gargeya S."/>
            <person name="Fitzgerald M."/>
            <person name="Haas B."/>
            <person name="Abouelleil A."/>
            <person name="Alvarado L."/>
            <person name="Arachchi H.M."/>
            <person name="Berlin A."/>
            <person name="Brown A."/>
            <person name="Chapman S.B."/>
            <person name="Chen Z."/>
            <person name="Dunbar C."/>
            <person name="Freedman E."/>
            <person name="Gearin G."/>
            <person name="Goldberg J."/>
            <person name="Griggs A."/>
            <person name="Gujja S."/>
            <person name="Heiman D."/>
            <person name="Howarth C."/>
            <person name="Larson L."/>
            <person name="Lui A."/>
            <person name="MacDonald P.J."/>
            <person name="Montmayeur A."/>
            <person name="Murphy C."/>
            <person name="Neiman D."/>
            <person name="Pearson M."/>
            <person name="Priest M."/>
            <person name="Roberts A."/>
            <person name="Saif S."/>
            <person name="Shea T."/>
            <person name="Shenoy N."/>
            <person name="Sisk P."/>
            <person name="Stolte C."/>
            <person name="Sykes S."/>
            <person name="Wortman J."/>
            <person name="Nusbaum C."/>
            <person name="Birren B."/>
        </authorList>
    </citation>
    <scope>NUCLEOTIDE SEQUENCE [LARGE SCALE GENOMIC DNA]</scope>
    <source>
        <strain evidence="3 4">4_1_13</strain>
    </source>
</reference>
<keyword evidence="1" id="KW-1133">Transmembrane helix</keyword>
<dbReference type="EMBL" id="ACDE02000013">
    <property type="protein sequence ID" value="EEO39514.1"/>
    <property type="molecule type" value="Genomic_DNA"/>
</dbReference>
<dbReference type="SMART" id="SM00740">
    <property type="entry name" value="PASTA"/>
    <property type="match status" value="2"/>
</dbReference>
<dbReference type="PROSITE" id="PS51178">
    <property type="entry name" value="PASTA"/>
    <property type="match status" value="2"/>
</dbReference>
<accession>A0A0M1VSU9</accession>
<feature type="transmembrane region" description="Helical" evidence="1">
    <location>
        <begin position="40"/>
        <end position="58"/>
    </location>
</feature>
<protein>
    <recommendedName>
        <fullName evidence="2">PASTA domain-containing protein</fullName>
    </recommendedName>
</protein>
<keyword evidence="1" id="KW-0472">Membrane</keyword>